<accession>A0ABU1ISK2</accession>
<keyword evidence="2" id="KW-1185">Reference proteome</keyword>
<dbReference type="InterPro" id="IPR011009">
    <property type="entry name" value="Kinase-like_dom_sf"/>
</dbReference>
<organism evidence="1 2">
    <name type="scientific">Paenibacillus hunanensis</name>
    <dbReference type="NCBI Taxonomy" id="539262"/>
    <lineage>
        <taxon>Bacteria</taxon>
        <taxon>Bacillati</taxon>
        <taxon>Bacillota</taxon>
        <taxon>Bacilli</taxon>
        <taxon>Bacillales</taxon>
        <taxon>Paenibacillaceae</taxon>
        <taxon>Paenibacillus</taxon>
    </lineage>
</organism>
<protein>
    <recommendedName>
        <fullName evidence="3">Serine/threonine protein kinase</fullName>
    </recommendedName>
</protein>
<name>A0ABU1ISK2_9BACL</name>
<reference evidence="1 2" key="1">
    <citation type="submission" date="2023-07" db="EMBL/GenBank/DDBJ databases">
        <title>Genomic Encyclopedia of Type Strains, Phase IV (KMG-IV): sequencing the most valuable type-strain genomes for metagenomic binning, comparative biology and taxonomic classification.</title>
        <authorList>
            <person name="Goeker M."/>
        </authorList>
    </citation>
    <scope>NUCLEOTIDE SEQUENCE [LARGE SCALE GENOMIC DNA]</scope>
    <source>
        <strain evidence="1 2">DSM 22170</strain>
    </source>
</reference>
<gene>
    <name evidence="1" type="ORF">JOC58_000115</name>
</gene>
<sequence length="232" mass="26677">MNPSDKARQVKQLVEQVNQSLLSELVLTSEDPLEPIHVAAYPKPWLLLGAGNYAAVLTHPDYPGYAVKVYADGKPGLEAEREVYRLLGDHPSYSTCYYADGPFLVLKQLMGTTIYDCFKQGILIPEQAVRDIEQAMHYARSVGLRPHDVHAKNIMLYQGRGLVVDVSDFLKQEPCRMWDDFKKAYYRFYYPIASRVLFPIPPFILESVRKGYQIYRRRRRKAKQLPPQVPQA</sequence>
<evidence type="ECO:0008006" key="3">
    <source>
        <dbReference type="Google" id="ProtNLM"/>
    </source>
</evidence>
<comment type="caution">
    <text evidence="1">The sequence shown here is derived from an EMBL/GenBank/DDBJ whole genome shotgun (WGS) entry which is preliminary data.</text>
</comment>
<evidence type="ECO:0000313" key="1">
    <source>
        <dbReference type="EMBL" id="MDR6242231.1"/>
    </source>
</evidence>
<dbReference type="RefSeq" id="WP_188774712.1">
    <property type="nucleotide sequence ID" value="NZ_BMMB01000003.1"/>
</dbReference>
<evidence type="ECO:0000313" key="2">
    <source>
        <dbReference type="Proteomes" id="UP001185028"/>
    </source>
</evidence>
<dbReference type="Proteomes" id="UP001185028">
    <property type="component" value="Unassembled WGS sequence"/>
</dbReference>
<dbReference type="EMBL" id="JAVDQH010000001">
    <property type="protein sequence ID" value="MDR6242231.1"/>
    <property type="molecule type" value="Genomic_DNA"/>
</dbReference>
<dbReference type="SUPFAM" id="SSF56112">
    <property type="entry name" value="Protein kinase-like (PK-like)"/>
    <property type="match status" value="1"/>
</dbReference>
<proteinExistence type="predicted"/>